<organism evidence="2 3">
    <name type="scientific">Cirrhinus molitorella</name>
    <name type="common">mud carp</name>
    <dbReference type="NCBI Taxonomy" id="172907"/>
    <lineage>
        <taxon>Eukaryota</taxon>
        <taxon>Metazoa</taxon>
        <taxon>Chordata</taxon>
        <taxon>Craniata</taxon>
        <taxon>Vertebrata</taxon>
        <taxon>Euteleostomi</taxon>
        <taxon>Actinopterygii</taxon>
        <taxon>Neopterygii</taxon>
        <taxon>Teleostei</taxon>
        <taxon>Ostariophysi</taxon>
        <taxon>Cypriniformes</taxon>
        <taxon>Cyprinidae</taxon>
        <taxon>Labeoninae</taxon>
        <taxon>Labeonini</taxon>
        <taxon>Cirrhinus</taxon>
    </lineage>
</organism>
<proteinExistence type="predicted"/>
<dbReference type="EMBL" id="JAYMGO010000018">
    <property type="protein sequence ID" value="KAL1256543.1"/>
    <property type="molecule type" value="Genomic_DNA"/>
</dbReference>
<comment type="caution">
    <text evidence="2">The sequence shown here is derived from an EMBL/GenBank/DDBJ whole genome shotgun (WGS) entry which is preliminary data.</text>
</comment>
<accession>A0ABR3LUN5</accession>
<protein>
    <submittedName>
        <fullName evidence="2">Uncharacterized protein</fullName>
    </submittedName>
</protein>
<name>A0ABR3LUN5_9TELE</name>
<evidence type="ECO:0000313" key="3">
    <source>
        <dbReference type="Proteomes" id="UP001558613"/>
    </source>
</evidence>
<feature type="region of interest" description="Disordered" evidence="1">
    <location>
        <begin position="71"/>
        <end position="101"/>
    </location>
</feature>
<keyword evidence="3" id="KW-1185">Reference proteome</keyword>
<reference evidence="2 3" key="1">
    <citation type="submission" date="2023-09" db="EMBL/GenBank/DDBJ databases">
        <authorList>
            <person name="Wang M."/>
        </authorList>
    </citation>
    <scope>NUCLEOTIDE SEQUENCE [LARGE SCALE GENOMIC DNA]</scope>
    <source>
        <strain evidence="2">GT-2023</strain>
        <tissue evidence="2">Liver</tissue>
    </source>
</reference>
<evidence type="ECO:0000313" key="2">
    <source>
        <dbReference type="EMBL" id="KAL1256543.1"/>
    </source>
</evidence>
<evidence type="ECO:0000256" key="1">
    <source>
        <dbReference type="SAM" id="MobiDB-lite"/>
    </source>
</evidence>
<gene>
    <name evidence="2" type="ORF">QQF64_012088</name>
</gene>
<dbReference type="Proteomes" id="UP001558613">
    <property type="component" value="Unassembled WGS sequence"/>
</dbReference>
<sequence>MSSKFELEKFAIQPTTEQLDVCRKDDLFSIAYQITVSCGAFKRNIKEAVYKHLVEHGVLSEVGEAGVAVQASPSVGKGEEVPKPVELASIDPTDPPSPHNPLLAVRLKELELELSKQQYQSQLVHLRTVELEAN</sequence>